<evidence type="ECO:0000256" key="1">
    <source>
        <dbReference type="SAM" id="MobiDB-lite"/>
    </source>
</evidence>
<feature type="compositionally biased region" description="Polar residues" evidence="1">
    <location>
        <begin position="183"/>
        <end position="197"/>
    </location>
</feature>
<sequence>MWSRGTQNASPSGLWTASPASPQFSYPPPEAGASIVSAELSLDALRRKCLRRPPWSLSEEITFVHQHAVLGNAWARLATHLPQRDSSEVKNIFYSTTRSKGDNNRRVLSAYARAVQGREDQSAARVAALAAALSEMPASVAAAQAAGQEGWEEAACAAEDAAQQLRQLQQAAADPGPDQQTAEKQQAAVSAAGSPTTARAVPAQPSVREGSPCRPAQPPRKPSPQLPARSAAVQAPAATGTTQQEQTWPRSPAAVRPPNSSCNANATVAALGPTAVGRLGRDNNSHTASTAASGTGEPGCDDGPNSNDSSANNLSLIAVNSSLGMPFTLPQRVPGSMGGTEVVVRSGNTRGAAASAEHGLLLLLAAAEGTASPAADPAAVLANANAGLDCGRRASLAVTQAPSSSGGDGSGGGVGRLAQRLQQVEEAVFGAVGPAAFASERAVAATDGRREREWDELAAVKRRRVASSDGTCAPPFAAAGTGSGAALRDARTAGTHVSGSGLSSDATATDVSAIASRLRQLTAGDGVAAARLLLQQLLQQSHGSAATAVGSSCIGGRSGGDNEADWLLASGARSVAGAAAPSWWQPQQPSSSDLRDGGDRGLSLSGCGGTGIGHQETSSAAAAAEPLLPLRWVSRTSGLGAGGSGGSAATGLPPGGGRFAPAGFVRPPVAAAAVAGEPRGWQGPQRLDVHSSYAAERQQVTQAAAAAAAAAMLARYGRASAPAYECKQ</sequence>
<dbReference type="Gene3D" id="1.10.10.60">
    <property type="entry name" value="Homeodomain-like"/>
    <property type="match status" value="1"/>
</dbReference>
<proteinExistence type="predicted"/>
<gene>
    <name evidence="3" type="ORF">HXX76_000494</name>
</gene>
<comment type="caution">
    <text evidence="3">The sequence shown here is derived from an EMBL/GenBank/DDBJ whole genome shotgun (WGS) entry which is preliminary data.</text>
</comment>
<dbReference type="SUPFAM" id="SSF46689">
    <property type="entry name" value="Homeodomain-like"/>
    <property type="match status" value="1"/>
</dbReference>
<dbReference type="InterPro" id="IPR009057">
    <property type="entry name" value="Homeodomain-like_sf"/>
</dbReference>
<protein>
    <recommendedName>
        <fullName evidence="2">Myb-like domain-containing protein</fullName>
    </recommendedName>
</protein>
<feature type="region of interest" description="Disordered" evidence="1">
    <location>
        <begin position="167"/>
        <end position="261"/>
    </location>
</feature>
<feature type="compositionally biased region" description="Low complexity" evidence="1">
    <location>
        <begin position="228"/>
        <end position="238"/>
    </location>
</feature>
<organism evidence="3 4">
    <name type="scientific">Chlamydomonas incerta</name>
    <dbReference type="NCBI Taxonomy" id="51695"/>
    <lineage>
        <taxon>Eukaryota</taxon>
        <taxon>Viridiplantae</taxon>
        <taxon>Chlorophyta</taxon>
        <taxon>core chlorophytes</taxon>
        <taxon>Chlorophyceae</taxon>
        <taxon>CS clade</taxon>
        <taxon>Chlamydomonadales</taxon>
        <taxon>Chlamydomonadaceae</taxon>
        <taxon>Chlamydomonas</taxon>
    </lineage>
</organism>
<feature type="compositionally biased region" description="Polar residues" evidence="1">
    <location>
        <begin position="239"/>
        <end position="249"/>
    </location>
</feature>
<evidence type="ECO:0000259" key="2">
    <source>
        <dbReference type="PROSITE" id="PS50090"/>
    </source>
</evidence>
<dbReference type="SMART" id="SM00717">
    <property type="entry name" value="SANT"/>
    <property type="match status" value="1"/>
</dbReference>
<dbReference type="EMBL" id="JAEHOC010000001">
    <property type="protein sequence ID" value="KAG2445890.1"/>
    <property type="molecule type" value="Genomic_DNA"/>
</dbReference>
<reference evidence="3" key="1">
    <citation type="journal article" date="2020" name="bioRxiv">
        <title>Comparative genomics of Chlamydomonas.</title>
        <authorList>
            <person name="Craig R.J."/>
            <person name="Hasan A.R."/>
            <person name="Ness R.W."/>
            <person name="Keightley P.D."/>
        </authorList>
    </citation>
    <scope>NUCLEOTIDE SEQUENCE</scope>
    <source>
        <strain evidence="3">SAG 7.73</strain>
    </source>
</reference>
<dbReference type="CDD" id="cd00167">
    <property type="entry name" value="SANT"/>
    <property type="match status" value="1"/>
</dbReference>
<feature type="region of interest" description="Disordered" evidence="1">
    <location>
        <begin position="1"/>
        <end position="23"/>
    </location>
</feature>
<name>A0A835WEY8_CHLIN</name>
<feature type="compositionally biased region" description="Pro residues" evidence="1">
    <location>
        <begin position="215"/>
        <end position="225"/>
    </location>
</feature>
<evidence type="ECO:0000313" key="3">
    <source>
        <dbReference type="EMBL" id="KAG2445890.1"/>
    </source>
</evidence>
<feature type="region of interest" description="Disordered" evidence="1">
    <location>
        <begin position="579"/>
        <end position="616"/>
    </location>
</feature>
<dbReference type="PROSITE" id="PS50090">
    <property type="entry name" value="MYB_LIKE"/>
    <property type="match status" value="1"/>
</dbReference>
<feature type="domain" description="Myb-like" evidence="2">
    <location>
        <begin position="47"/>
        <end position="97"/>
    </location>
</feature>
<feature type="compositionally biased region" description="Low complexity" evidence="1">
    <location>
        <begin position="579"/>
        <end position="592"/>
    </location>
</feature>
<dbReference type="AlphaFoldDB" id="A0A835WEY8"/>
<feature type="region of interest" description="Disordered" evidence="1">
    <location>
        <begin position="276"/>
        <end position="312"/>
    </location>
</feature>
<feature type="compositionally biased region" description="Low complexity" evidence="1">
    <location>
        <begin position="167"/>
        <end position="182"/>
    </location>
</feature>
<evidence type="ECO:0000313" key="4">
    <source>
        <dbReference type="Proteomes" id="UP000650467"/>
    </source>
</evidence>
<dbReference type="InterPro" id="IPR001005">
    <property type="entry name" value="SANT/Myb"/>
</dbReference>
<dbReference type="Pfam" id="PF00249">
    <property type="entry name" value="Myb_DNA-binding"/>
    <property type="match status" value="1"/>
</dbReference>
<dbReference type="OrthoDB" id="551661at2759"/>
<keyword evidence="4" id="KW-1185">Reference proteome</keyword>
<accession>A0A835WEY8</accession>
<dbReference type="Proteomes" id="UP000650467">
    <property type="component" value="Unassembled WGS sequence"/>
</dbReference>